<protein>
    <recommendedName>
        <fullName evidence="3">Nucleotidyl transferase AbiEii/AbiGii toxin family protein</fullName>
    </recommendedName>
</protein>
<dbReference type="AlphaFoldDB" id="A0A0A7PKB9"/>
<dbReference type="HOGENOM" id="CLU_101791_0_0_5"/>
<sequence length="238" mass="26633">MSAKRPSEWPVLFNLAVDILDHFRKANGFAPQWSFGGGTALMLQIDHRESHDIDLFLDDPQILPFLNPETQGIKLDHAPDSYQAGTDMLKLAYHDLGEIDFICCDSIIPDPTRAHDVQGHAIALETPAEIIAKKVFYRGWSFQPRDMFDLAAVAEHFGPDYVVGAIEHCGRARCETALAVINKTNPAYVEGIIGQLMLREKTRNLVAHSREISRDLIGRASAKQPILNPDTRPHESDR</sequence>
<accession>A0A0A7PKB9</accession>
<gene>
    <name evidence="1" type="ORF">SKP52_13810</name>
</gene>
<dbReference type="STRING" id="1515612.SKP52_13810"/>
<reference evidence="1 2" key="1">
    <citation type="journal article" date="2015" name="Int. J. Syst. Evol. Microbiol.">
        <title>Description of Sphingopyxis fribergensis sp. nov. - a soil bacterium with the ability to degrade styrene and phenylacetic acid.</title>
        <authorList>
            <person name="Oelschlagel M."/>
            <person name="Ruckert C."/>
            <person name="Kalinowski J."/>
            <person name="Schmidt G."/>
            <person name="Schlomann M."/>
            <person name="Tischler D."/>
        </authorList>
    </citation>
    <scope>NUCLEOTIDE SEQUENCE [LARGE SCALE GENOMIC DNA]</scope>
    <source>
        <strain evidence="1 2">Kp5.2</strain>
    </source>
</reference>
<dbReference type="Proteomes" id="UP000030907">
    <property type="component" value="Chromosome"/>
</dbReference>
<dbReference type="InterPro" id="IPR014942">
    <property type="entry name" value="AbiEii"/>
</dbReference>
<evidence type="ECO:0000313" key="1">
    <source>
        <dbReference type="EMBL" id="AJA09648.1"/>
    </source>
</evidence>
<dbReference type="RefSeq" id="WP_052208291.1">
    <property type="nucleotide sequence ID" value="NZ_CP009122.1"/>
</dbReference>
<dbReference type="Pfam" id="PF08843">
    <property type="entry name" value="AbiEii"/>
    <property type="match status" value="1"/>
</dbReference>
<proteinExistence type="predicted"/>
<evidence type="ECO:0000313" key="2">
    <source>
        <dbReference type="Proteomes" id="UP000030907"/>
    </source>
</evidence>
<evidence type="ECO:0008006" key="3">
    <source>
        <dbReference type="Google" id="ProtNLM"/>
    </source>
</evidence>
<organism evidence="1 2">
    <name type="scientific">Sphingopyxis fribergensis</name>
    <dbReference type="NCBI Taxonomy" id="1515612"/>
    <lineage>
        <taxon>Bacteria</taxon>
        <taxon>Pseudomonadati</taxon>
        <taxon>Pseudomonadota</taxon>
        <taxon>Alphaproteobacteria</taxon>
        <taxon>Sphingomonadales</taxon>
        <taxon>Sphingomonadaceae</taxon>
        <taxon>Sphingopyxis</taxon>
    </lineage>
</organism>
<dbReference type="EMBL" id="CP009122">
    <property type="protein sequence ID" value="AJA09648.1"/>
    <property type="molecule type" value="Genomic_DNA"/>
</dbReference>
<keyword evidence="2" id="KW-1185">Reference proteome</keyword>
<dbReference type="KEGG" id="sphk:SKP52_13810"/>
<name>A0A0A7PKB9_9SPHN</name>